<evidence type="ECO:0000313" key="5">
    <source>
        <dbReference type="Proteomes" id="UP001609175"/>
    </source>
</evidence>
<comment type="caution">
    <text evidence="4">The sequence shown here is derived from an EMBL/GenBank/DDBJ whole genome shotgun (WGS) entry which is preliminary data.</text>
</comment>
<proteinExistence type="predicted"/>
<evidence type="ECO:0000313" key="7">
    <source>
        <dbReference type="Proteomes" id="UP001609219"/>
    </source>
</evidence>
<sequence length="78" mass="8536">MTIAAARPAMDQLGAELGGRVPEGLKALTDAELRQLSERISRAKRRERAAVNRANRRALTSLPLSMRAPFRAVVGLVR</sequence>
<dbReference type="Proteomes" id="UP001609175">
    <property type="component" value="Unassembled WGS sequence"/>
</dbReference>
<feature type="coiled-coil region" evidence="1">
    <location>
        <begin position="26"/>
        <end position="53"/>
    </location>
</feature>
<dbReference type="RefSeq" id="WP_395114125.1">
    <property type="nucleotide sequence ID" value="NZ_JBIMSN010000062.1"/>
</dbReference>
<protein>
    <submittedName>
        <fullName evidence="4">Uncharacterized protein</fullName>
    </submittedName>
</protein>
<dbReference type="EMBL" id="JBIMSP010000010">
    <property type="protein sequence ID" value="MFH5242005.1"/>
    <property type="molecule type" value="Genomic_DNA"/>
</dbReference>
<evidence type="ECO:0000256" key="1">
    <source>
        <dbReference type="SAM" id="Coils"/>
    </source>
</evidence>
<dbReference type="EMBL" id="JBIMSN010000062">
    <property type="protein sequence ID" value="MFH5230111.1"/>
    <property type="molecule type" value="Genomic_DNA"/>
</dbReference>
<organism evidence="4 6">
    <name type="scientific">Antrihabitans spumae</name>
    <dbReference type="NCBI Taxonomy" id="3373370"/>
    <lineage>
        <taxon>Bacteria</taxon>
        <taxon>Bacillati</taxon>
        <taxon>Actinomycetota</taxon>
        <taxon>Actinomycetes</taxon>
        <taxon>Mycobacteriales</taxon>
        <taxon>Nocardiaceae</taxon>
        <taxon>Antrihabitans</taxon>
    </lineage>
</organism>
<keyword evidence="7" id="KW-1185">Reference proteome</keyword>
<evidence type="ECO:0000313" key="4">
    <source>
        <dbReference type="EMBL" id="MFH5242005.1"/>
    </source>
</evidence>
<dbReference type="EMBL" id="JBIMSO010000043">
    <property type="protein sequence ID" value="MFH5208626.1"/>
    <property type="molecule type" value="Genomic_DNA"/>
</dbReference>
<gene>
    <name evidence="4" type="ORF">ACHIPV_08910</name>
    <name evidence="2" type="ORF">ACHIPZ_10500</name>
    <name evidence="3" type="ORF">ACHIRB_16220</name>
</gene>
<dbReference type="Proteomes" id="UP001609176">
    <property type="component" value="Unassembled WGS sequence"/>
</dbReference>
<evidence type="ECO:0000313" key="2">
    <source>
        <dbReference type="EMBL" id="MFH5208626.1"/>
    </source>
</evidence>
<accession>A0ABW7KIZ2</accession>
<reference evidence="5 6" key="1">
    <citation type="submission" date="2024-10" db="EMBL/GenBank/DDBJ databases">
        <authorList>
            <person name="Riesco R."/>
        </authorList>
    </citation>
    <scope>NUCLEOTIDE SEQUENCE [LARGE SCALE GENOMIC DNA]</scope>
    <source>
        <strain evidence="4 6">NCIMB 15448</strain>
        <strain evidence="2 5">NCIMB 15449</strain>
        <strain evidence="3 7">NCIMB 15450</strain>
    </source>
</reference>
<evidence type="ECO:0000313" key="3">
    <source>
        <dbReference type="EMBL" id="MFH5230111.1"/>
    </source>
</evidence>
<keyword evidence="1" id="KW-0175">Coiled coil</keyword>
<evidence type="ECO:0000313" key="6">
    <source>
        <dbReference type="Proteomes" id="UP001609176"/>
    </source>
</evidence>
<dbReference type="Proteomes" id="UP001609219">
    <property type="component" value="Unassembled WGS sequence"/>
</dbReference>
<name>A0ABW7KIZ2_9NOCA</name>